<dbReference type="EMBL" id="JBHRTP010000003">
    <property type="protein sequence ID" value="MFC3106610.1"/>
    <property type="molecule type" value="Genomic_DNA"/>
</dbReference>
<evidence type="ECO:0000313" key="1">
    <source>
        <dbReference type="EMBL" id="MFC3106610.1"/>
    </source>
</evidence>
<comment type="caution">
    <text evidence="1">The sequence shown here is derived from an EMBL/GenBank/DDBJ whole genome shotgun (WGS) entry which is preliminary data.</text>
</comment>
<name>A0ABV7EVL5_9BURK</name>
<accession>A0ABV7EVL5</accession>
<evidence type="ECO:0000313" key="2">
    <source>
        <dbReference type="Proteomes" id="UP001595530"/>
    </source>
</evidence>
<gene>
    <name evidence="1" type="ORF">ACFOFO_01310</name>
</gene>
<proteinExistence type="predicted"/>
<protein>
    <submittedName>
        <fullName evidence="1">Uncharacterized protein</fullName>
    </submittedName>
</protein>
<organism evidence="1 2">
    <name type="scientific">Undibacterium arcticum</name>
    <dbReference type="NCBI Taxonomy" id="1762892"/>
    <lineage>
        <taxon>Bacteria</taxon>
        <taxon>Pseudomonadati</taxon>
        <taxon>Pseudomonadota</taxon>
        <taxon>Betaproteobacteria</taxon>
        <taxon>Burkholderiales</taxon>
        <taxon>Oxalobacteraceae</taxon>
        <taxon>Undibacterium</taxon>
    </lineage>
</organism>
<dbReference type="Proteomes" id="UP001595530">
    <property type="component" value="Unassembled WGS sequence"/>
</dbReference>
<reference evidence="2" key="1">
    <citation type="journal article" date="2019" name="Int. J. Syst. Evol. Microbiol.">
        <title>The Global Catalogue of Microorganisms (GCM) 10K type strain sequencing project: providing services to taxonomists for standard genome sequencing and annotation.</title>
        <authorList>
            <consortium name="The Broad Institute Genomics Platform"/>
            <consortium name="The Broad Institute Genome Sequencing Center for Infectious Disease"/>
            <person name="Wu L."/>
            <person name="Ma J."/>
        </authorList>
    </citation>
    <scope>NUCLEOTIDE SEQUENCE [LARGE SCALE GENOMIC DNA]</scope>
    <source>
        <strain evidence="2">KCTC 42986</strain>
    </source>
</reference>
<sequence>MISFNIDVLLADPRSATLVTGVKRDIQLLRSIDAASGSGRKLAAGVNHLAAADVAHFIASFETCCGTR</sequence>
<keyword evidence="2" id="KW-1185">Reference proteome</keyword>
<dbReference type="RefSeq" id="WP_390325058.1">
    <property type="nucleotide sequence ID" value="NZ_JBHRTP010000003.1"/>
</dbReference>